<keyword evidence="4" id="KW-1185">Reference proteome</keyword>
<protein>
    <submittedName>
        <fullName evidence="3">Pentapeptide repeat-containing protein</fullName>
    </submittedName>
</protein>
<evidence type="ECO:0000256" key="1">
    <source>
        <dbReference type="ARBA" id="ARBA00022737"/>
    </source>
</evidence>
<dbReference type="PANTHER" id="PTHR47485">
    <property type="entry name" value="THYLAKOID LUMENAL 17.4 KDA PROTEIN, CHLOROPLASTIC"/>
    <property type="match status" value="1"/>
</dbReference>
<dbReference type="InterPro" id="IPR001646">
    <property type="entry name" value="5peptide_repeat"/>
</dbReference>
<gene>
    <name evidence="3" type="ORF">J3U87_08335</name>
</gene>
<dbReference type="Proteomes" id="UP000663929">
    <property type="component" value="Chromosome"/>
</dbReference>
<dbReference type="KEGG" id="scor:J3U87_08335"/>
<accession>A0A8A4U145</accession>
<dbReference type="AlphaFoldDB" id="A0A8A4U145"/>
<sequence length="852" mass="95583">MKEKQLSELPISDLERLKQVEELRGLRWERANKWTSHITLLLAVVGTFWSAYTYLDQARQTHEDQRRQVLSGLMEQFSQDDPKKRVSAAESMMAFLEREDRALQVWRFAANQFRVETDSSVLQVLQELLQAAYDHYPSPDMIHYLEAIHDGVEREIQTLRGRLLPADAGTGASESSPSPAALTERQIALVYLSVTLARLNRTPIHLERAYLANVTLPPFDYSGARFQRAVLNGANLNGGVFDRVDFSGADLTGARLIGSRLESANFLGANLTQAQFDGAELSYADFTHATLIGTRFVGAKMYQAVLNWVGFPSELESAAPDFSGADMGHITMFHAHLHRAVFEGTDLHDADIVRSDLTGAIFTEANLSRSVLAESNFSNARLEGTFFWGADVTGSALDREGIDPSRKLGLRADSEASPRSPISPASEPSLRNATHRESDQSRTLSLRLASIKGPATEVLETLVARYHTKQDRVRIHLKSFTFPEQLNWRLRRPDHGFHLVLIDDVWLPYHVAQGHLQNVSALIHERGIAGRLGTDRELGRDFLPELLDLCRWPERDGSLFALPLTGDVMVLFTRKTTQTPVTLEQHLNHMRTDKPRELGTYGYGAHFSHGSPMVDHFLTLLWCQDGPLVRGRAEHPLNFFTVKALEALKTQVFLQDRAPLLTGLNTETQLGCGLVNHRFEAVVHWASLWRSMVAQCGLNGQELVQEIDIGLISGASTTSLIASSLLALPQQGELDQREAAFDFLIWATGPEGMTLSVEQGMLPTRTSILETGDSLADQPHFAIWREALQNAKPRPRHARWQDLSRIIETHLLRAMHHERPPWQQLEELQRRVNRELSPGPKRGEGQEENSLD</sequence>
<feature type="region of interest" description="Disordered" evidence="2">
    <location>
        <begin position="823"/>
        <end position="852"/>
    </location>
</feature>
<evidence type="ECO:0000313" key="3">
    <source>
        <dbReference type="EMBL" id="QTD52465.1"/>
    </source>
</evidence>
<dbReference type="Gene3D" id="2.160.20.80">
    <property type="entry name" value="E3 ubiquitin-protein ligase SopA"/>
    <property type="match status" value="2"/>
</dbReference>
<dbReference type="RefSeq" id="WP_237382574.1">
    <property type="nucleotide sequence ID" value="NZ_CP071793.1"/>
</dbReference>
<evidence type="ECO:0000313" key="4">
    <source>
        <dbReference type="Proteomes" id="UP000663929"/>
    </source>
</evidence>
<dbReference type="PANTHER" id="PTHR47485:SF1">
    <property type="entry name" value="THYLAKOID LUMENAL 17.4 KDA PROTEIN, CHLOROPLASTIC"/>
    <property type="match status" value="1"/>
</dbReference>
<dbReference type="EMBL" id="CP071793">
    <property type="protein sequence ID" value="QTD52465.1"/>
    <property type="molecule type" value="Genomic_DNA"/>
</dbReference>
<keyword evidence="1" id="KW-0677">Repeat</keyword>
<dbReference type="Gene3D" id="3.40.190.10">
    <property type="entry name" value="Periplasmic binding protein-like II"/>
    <property type="match status" value="2"/>
</dbReference>
<dbReference type="SUPFAM" id="SSF141571">
    <property type="entry name" value="Pentapeptide repeat-like"/>
    <property type="match status" value="2"/>
</dbReference>
<dbReference type="SUPFAM" id="SSF53850">
    <property type="entry name" value="Periplasmic binding protein-like II"/>
    <property type="match status" value="1"/>
</dbReference>
<name>A0A8A4U145_SULCO</name>
<proteinExistence type="predicted"/>
<feature type="region of interest" description="Disordered" evidence="2">
    <location>
        <begin position="409"/>
        <end position="443"/>
    </location>
</feature>
<dbReference type="Pfam" id="PF00805">
    <property type="entry name" value="Pentapeptide"/>
    <property type="match status" value="3"/>
</dbReference>
<organism evidence="3 4">
    <name type="scientific">Sulfidibacter corallicola</name>
    <dbReference type="NCBI Taxonomy" id="2818388"/>
    <lineage>
        <taxon>Bacteria</taxon>
        <taxon>Pseudomonadati</taxon>
        <taxon>Acidobacteriota</taxon>
        <taxon>Holophagae</taxon>
        <taxon>Acanthopleuribacterales</taxon>
        <taxon>Acanthopleuribacteraceae</taxon>
        <taxon>Sulfidibacter</taxon>
    </lineage>
</organism>
<reference evidence="3" key="1">
    <citation type="submission" date="2021-03" db="EMBL/GenBank/DDBJ databases">
        <title>Acanthopleuribacteraceae sp. M133.</title>
        <authorList>
            <person name="Wang G."/>
        </authorList>
    </citation>
    <scope>NUCLEOTIDE SEQUENCE</scope>
    <source>
        <strain evidence="3">M133</strain>
    </source>
</reference>
<evidence type="ECO:0000256" key="2">
    <source>
        <dbReference type="SAM" id="MobiDB-lite"/>
    </source>
</evidence>